<dbReference type="InterPro" id="IPR050778">
    <property type="entry name" value="Cueball_EGF_LRP_Nidogen"/>
</dbReference>
<dbReference type="PANTHER" id="PTHR46513">
    <property type="entry name" value="VITELLOGENIN RECEPTOR-LIKE PROTEIN-RELATED-RELATED"/>
    <property type="match status" value="1"/>
</dbReference>
<dbReference type="SMART" id="SM00135">
    <property type="entry name" value="LY"/>
    <property type="match status" value="2"/>
</dbReference>
<dbReference type="EMBL" id="HBGW01031584">
    <property type="protein sequence ID" value="CAD9552559.1"/>
    <property type="molecule type" value="Transcribed_RNA"/>
</dbReference>
<evidence type="ECO:0008006" key="2">
    <source>
        <dbReference type="Google" id="ProtNLM"/>
    </source>
</evidence>
<dbReference type="SUPFAM" id="SSF63825">
    <property type="entry name" value="YWTD domain"/>
    <property type="match status" value="1"/>
</dbReference>
<evidence type="ECO:0000313" key="1">
    <source>
        <dbReference type="EMBL" id="CAD9552559.1"/>
    </source>
</evidence>
<name>A0A7S2JPR4_9DINO</name>
<reference evidence="1" key="1">
    <citation type="submission" date="2021-01" db="EMBL/GenBank/DDBJ databases">
        <authorList>
            <person name="Corre E."/>
            <person name="Pelletier E."/>
            <person name="Niang G."/>
            <person name="Scheremetjew M."/>
            <person name="Finn R."/>
            <person name="Kale V."/>
            <person name="Holt S."/>
            <person name="Cochrane G."/>
            <person name="Meng A."/>
            <person name="Brown T."/>
            <person name="Cohen L."/>
        </authorList>
    </citation>
    <scope>NUCLEOTIDE SEQUENCE</scope>
    <source>
        <strain evidence="1">RCC3387</strain>
    </source>
</reference>
<organism evidence="1">
    <name type="scientific">Zooxanthella nutricula</name>
    <dbReference type="NCBI Taxonomy" id="1333877"/>
    <lineage>
        <taxon>Eukaryota</taxon>
        <taxon>Sar</taxon>
        <taxon>Alveolata</taxon>
        <taxon>Dinophyceae</taxon>
        <taxon>Peridiniales</taxon>
        <taxon>Peridiniales incertae sedis</taxon>
        <taxon>Zooxanthella</taxon>
    </lineage>
</organism>
<protein>
    <recommendedName>
        <fullName evidence="2">SMP-30/Gluconolactonase/LRE-like region domain-containing protein</fullName>
    </recommendedName>
</protein>
<accession>A0A7S2JPR4</accession>
<dbReference type="AlphaFoldDB" id="A0A7S2JPR4"/>
<sequence>MFFESWQSSLYKPKGLAIDTVGGWLYWSDHSFKHLARLALSDAGTSDESLAQIVVPGLLSPSGIALDRSARHIYWTDEGSNTIGKARINEGNATRVWTSSTGRGSKPKAIALMSHNVTQQAKCFSTAWFWR</sequence>
<dbReference type="Gene3D" id="2.120.10.30">
    <property type="entry name" value="TolB, C-terminal domain"/>
    <property type="match status" value="1"/>
</dbReference>
<proteinExistence type="predicted"/>
<dbReference type="InterPro" id="IPR011042">
    <property type="entry name" value="6-blade_b-propeller_TolB-like"/>
</dbReference>
<dbReference type="InterPro" id="IPR000033">
    <property type="entry name" value="LDLR_classB_rpt"/>
</dbReference>
<gene>
    <name evidence="1" type="ORF">BRAN1462_LOCUS19947</name>
</gene>